<proteinExistence type="predicted"/>
<organism evidence="2 3">
    <name type="scientific">Klebsormidium nitens</name>
    <name type="common">Green alga</name>
    <name type="synonym">Ulothrix nitens</name>
    <dbReference type="NCBI Taxonomy" id="105231"/>
    <lineage>
        <taxon>Eukaryota</taxon>
        <taxon>Viridiplantae</taxon>
        <taxon>Streptophyta</taxon>
        <taxon>Klebsormidiophyceae</taxon>
        <taxon>Klebsormidiales</taxon>
        <taxon>Klebsormidiaceae</taxon>
        <taxon>Klebsormidium</taxon>
    </lineage>
</organism>
<feature type="region of interest" description="Disordered" evidence="1">
    <location>
        <begin position="114"/>
        <end position="135"/>
    </location>
</feature>
<dbReference type="AlphaFoldDB" id="A0A1Y1IVP0"/>
<name>A0A1Y1IVP0_KLENI</name>
<dbReference type="EMBL" id="DF238076">
    <property type="protein sequence ID" value="GAQ92767.1"/>
    <property type="molecule type" value="Genomic_DNA"/>
</dbReference>
<sequence length="324" mass="37336">MQPNNDLLLKSLRVFFNEPSNANAFLDVLQARNGNPSLRLFDWLVTSWVKHRTVFHSIDSKGVRRVMNLSTSYRSQLKSFNKGRFDPFCRRDRIVFPVRDTRAVPSAPSSVVRDGVETRKVRGESRGLHEPNEAELTEPVGDDEVVHQLVTTVGQINFFRWCITNDVLAYARQHKDEIDSDMVSSAKSREMRVKAKSVAARARAITLGWSTSNDSIPLFPPTELRVWMQRVPIQIGNTNALYGDTEIVGSNWLRTGTMQNMPDRNNLDDFVYFQHEVDLQRNRKIPRLYHKNAVASLKTVNKHPFTNRNINPKNMRTFERANNR</sequence>
<evidence type="ECO:0000313" key="2">
    <source>
        <dbReference type="EMBL" id="GAQ92767.1"/>
    </source>
</evidence>
<keyword evidence="3" id="KW-1185">Reference proteome</keyword>
<dbReference type="Pfam" id="PF23827">
    <property type="entry name" value="DUF7197"/>
    <property type="match status" value="2"/>
</dbReference>
<dbReference type="STRING" id="105231.A0A1Y1IVP0"/>
<dbReference type="InterPro" id="IPR055621">
    <property type="entry name" value="DUF7197"/>
</dbReference>
<accession>A0A1Y1IVP0</accession>
<evidence type="ECO:0000256" key="1">
    <source>
        <dbReference type="SAM" id="MobiDB-lite"/>
    </source>
</evidence>
<dbReference type="OrthoDB" id="2159065at2759"/>
<feature type="compositionally biased region" description="Basic and acidic residues" evidence="1">
    <location>
        <begin position="114"/>
        <end position="132"/>
    </location>
</feature>
<protein>
    <submittedName>
        <fullName evidence="2">Uncharacterized protein</fullName>
    </submittedName>
</protein>
<dbReference type="Proteomes" id="UP000054558">
    <property type="component" value="Unassembled WGS sequence"/>
</dbReference>
<evidence type="ECO:0000313" key="3">
    <source>
        <dbReference type="Proteomes" id="UP000054558"/>
    </source>
</evidence>
<reference evidence="2 3" key="1">
    <citation type="journal article" date="2014" name="Nat. Commun.">
        <title>Klebsormidium flaccidum genome reveals primary factors for plant terrestrial adaptation.</title>
        <authorList>
            <person name="Hori K."/>
            <person name="Maruyama F."/>
            <person name="Fujisawa T."/>
            <person name="Togashi T."/>
            <person name="Yamamoto N."/>
            <person name="Seo M."/>
            <person name="Sato S."/>
            <person name="Yamada T."/>
            <person name="Mori H."/>
            <person name="Tajima N."/>
            <person name="Moriyama T."/>
            <person name="Ikeuchi M."/>
            <person name="Watanabe M."/>
            <person name="Wada H."/>
            <person name="Kobayashi K."/>
            <person name="Saito M."/>
            <person name="Masuda T."/>
            <person name="Sasaki-Sekimoto Y."/>
            <person name="Mashiguchi K."/>
            <person name="Awai K."/>
            <person name="Shimojima M."/>
            <person name="Masuda S."/>
            <person name="Iwai M."/>
            <person name="Nobusawa T."/>
            <person name="Narise T."/>
            <person name="Kondo S."/>
            <person name="Saito H."/>
            <person name="Sato R."/>
            <person name="Murakawa M."/>
            <person name="Ihara Y."/>
            <person name="Oshima-Yamada Y."/>
            <person name="Ohtaka K."/>
            <person name="Satoh M."/>
            <person name="Sonobe K."/>
            <person name="Ishii M."/>
            <person name="Ohtani R."/>
            <person name="Kanamori-Sato M."/>
            <person name="Honoki R."/>
            <person name="Miyazaki D."/>
            <person name="Mochizuki H."/>
            <person name="Umetsu J."/>
            <person name="Higashi K."/>
            <person name="Shibata D."/>
            <person name="Kamiya Y."/>
            <person name="Sato N."/>
            <person name="Nakamura Y."/>
            <person name="Tabata S."/>
            <person name="Ida S."/>
            <person name="Kurokawa K."/>
            <person name="Ohta H."/>
        </authorList>
    </citation>
    <scope>NUCLEOTIDE SEQUENCE [LARGE SCALE GENOMIC DNA]</scope>
    <source>
        <strain evidence="2 3">NIES-2285</strain>
    </source>
</reference>
<gene>
    <name evidence="2" type="ORF">KFL_011270040</name>
</gene>